<evidence type="ECO:0000256" key="4">
    <source>
        <dbReference type="ARBA" id="ARBA00023136"/>
    </source>
</evidence>
<evidence type="ECO:0000256" key="2">
    <source>
        <dbReference type="ARBA" id="ARBA00022692"/>
    </source>
</evidence>
<dbReference type="EMBL" id="BLXT01006489">
    <property type="protein sequence ID" value="GFO31919.1"/>
    <property type="molecule type" value="Genomic_DNA"/>
</dbReference>
<gene>
    <name evidence="7" type="ORF">PoB_005842400</name>
</gene>
<comment type="caution">
    <text evidence="7">The sequence shown here is derived from an EMBL/GenBank/DDBJ whole genome shotgun (WGS) entry which is preliminary data.</text>
</comment>
<dbReference type="AlphaFoldDB" id="A0AAV4CLJ7"/>
<dbReference type="SUPFAM" id="SSF81321">
    <property type="entry name" value="Family A G protein-coupled receptor-like"/>
    <property type="match status" value="1"/>
</dbReference>
<dbReference type="Gene3D" id="1.20.1070.10">
    <property type="entry name" value="Rhodopsin 7-helix transmembrane proteins"/>
    <property type="match status" value="1"/>
</dbReference>
<proteinExistence type="predicted"/>
<dbReference type="PROSITE" id="PS50262">
    <property type="entry name" value="G_PROTEIN_RECEP_F1_2"/>
    <property type="match status" value="1"/>
</dbReference>
<dbReference type="InterPro" id="IPR017452">
    <property type="entry name" value="GPCR_Rhodpsn_7TM"/>
</dbReference>
<name>A0AAV4CLJ7_9GAST</name>
<evidence type="ECO:0000256" key="3">
    <source>
        <dbReference type="ARBA" id="ARBA00022989"/>
    </source>
</evidence>
<evidence type="ECO:0000259" key="6">
    <source>
        <dbReference type="PROSITE" id="PS50262"/>
    </source>
</evidence>
<protein>
    <submittedName>
        <fullName evidence="7">Chemosensory receptor c</fullName>
    </submittedName>
</protein>
<evidence type="ECO:0000256" key="1">
    <source>
        <dbReference type="ARBA" id="ARBA00004370"/>
    </source>
</evidence>
<accession>A0AAV4CLJ7</accession>
<dbReference type="PANTHER" id="PTHR46641:SF18">
    <property type="entry name" value="G-PROTEIN COUPLED RECEPTORS FAMILY 1 PROFILE DOMAIN-CONTAINING PROTEIN"/>
    <property type="match status" value="1"/>
</dbReference>
<keyword evidence="7" id="KW-0675">Receptor</keyword>
<keyword evidence="3 5" id="KW-1133">Transmembrane helix</keyword>
<organism evidence="7 8">
    <name type="scientific">Plakobranchus ocellatus</name>
    <dbReference type="NCBI Taxonomy" id="259542"/>
    <lineage>
        <taxon>Eukaryota</taxon>
        <taxon>Metazoa</taxon>
        <taxon>Spiralia</taxon>
        <taxon>Lophotrochozoa</taxon>
        <taxon>Mollusca</taxon>
        <taxon>Gastropoda</taxon>
        <taxon>Heterobranchia</taxon>
        <taxon>Euthyneura</taxon>
        <taxon>Panpulmonata</taxon>
        <taxon>Sacoglossa</taxon>
        <taxon>Placobranchoidea</taxon>
        <taxon>Plakobranchidae</taxon>
        <taxon>Plakobranchus</taxon>
    </lineage>
</organism>
<feature type="transmembrane region" description="Helical" evidence="5">
    <location>
        <begin position="32"/>
        <end position="53"/>
    </location>
</feature>
<feature type="transmembrane region" description="Helical" evidence="5">
    <location>
        <begin position="321"/>
        <end position="348"/>
    </location>
</feature>
<comment type="subcellular location">
    <subcellularLocation>
        <location evidence="1">Membrane</location>
    </subcellularLocation>
</comment>
<reference evidence="7 8" key="1">
    <citation type="journal article" date="2021" name="Elife">
        <title>Chloroplast acquisition without the gene transfer in kleptoplastic sea slugs, Plakobranchus ocellatus.</title>
        <authorList>
            <person name="Maeda T."/>
            <person name="Takahashi S."/>
            <person name="Yoshida T."/>
            <person name="Shimamura S."/>
            <person name="Takaki Y."/>
            <person name="Nagai Y."/>
            <person name="Toyoda A."/>
            <person name="Suzuki Y."/>
            <person name="Arimoto A."/>
            <person name="Ishii H."/>
            <person name="Satoh N."/>
            <person name="Nishiyama T."/>
            <person name="Hasebe M."/>
            <person name="Maruyama T."/>
            <person name="Minagawa J."/>
            <person name="Obokata J."/>
            <person name="Shigenobu S."/>
        </authorList>
    </citation>
    <scope>NUCLEOTIDE SEQUENCE [LARGE SCALE GENOMIC DNA]</scope>
</reference>
<dbReference type="GO" id="GO:0004930">
    <property type="term" value="F:G protein-coupled receptor activity"/>
    <property type="evidence" value="ECO:0007669"/>
    <property type="project" value="InterPro"/>
</dbReference>
<feature type="transmembrane region" description="Helical" evidence="5">
    <location>
        <begin position="170"/>
        <end position="189"/>
    </location>
</feature>
<dbReference type="PANTHER" id="PTHR46641">
    <property type="entry name" value="FMRFAMIDE RECEPTOR-RELATED"/>
    <property type="match status" value="1"/>
</dbReference>
<feature type="transmembrane region" description="Helical" evidence="5">
    <location>
        <begin position="231"/>
        <end position="248"/>
    </location>
</feature>
<keyword evidence="2 5" id="KW-0812">Transmembrane</keyword>
<dbReference type="Proteomes" id="UP000735302">
    <property type="component" value="Unassembled WGS sequence"/>
</dbReference>
<evidence type="ECO:0000313" key="7">
    <source>
        <dbReference type="EMBL" id="GFO31919.1"/>
    </source>
</evidence>
<feature type="transmembrane region" description="Helical" evidence="5">
    <location>
        <begin position="286"/>
        <end position="309"/>
    </location>
</feature>
<dbReference type="InterPro" id="IPR000276">
    <property type="entry name" value="GPCR_Rhodpsn"/>
</dbReference>
<evidence type="ECO:0000256" key="5">
    <source>
        <dbReference type="SAM" id="Phobius"/>
    </source>
</evidence>
<evidence type="ECO:0000313" key="8">
    <source>
        <dbReference type="Proteomes" id="UP000735302"/>
    </source>
</evidence>
<feature type="domain" description="G-protein coupled receptors family 1 profile" evidence="6">
    <location>
        <begin position="44"/>
        <end position="345"/>
    </location>
</feature>
<keyword evidence="8" id="KW-1185">Reference proteome</keyword>
<feature type="transmembrane region" description="Helical" evidence="5">
    <location>
        <begin position="134"/>
        <end position="158"/>
    </location>
</feature>
<keyword evidence="4 5" id="KW-0472">Membrane</keyword>
<sequence>MELSHQVTTVAAPAQGLISRSAYNISLITLNSIQACISMLGLITNVINIKIFLAMRAFDDGVTLTLLLLSVSDLCVCFVAAGISMSAFLHSQETKWLTQIIFNADSTGQSQTSGFFFPVEPTYIAIVGHHTFQIFNLITILLTIYLAVARCLCVMYPFKFRNIITVRKTLLVSAIFFITSLGIRLPLITHSGVALKFDPRINSTRYKLWVHPNRETIKDALWIYVDSPVSVGAQITLSVCIVIMVKVLRAAADFRSKASAANDTETDRDDSKEKLTPKDARIIKQLFLVSSIFIICNTPKLLTFLTAAIEPDYDLGGRYQNLYQISVSVLVLFDTINSSLNMFVYYFYNAKFKSTLTNKTVRSR</sequence>
<dbReference type="Pfam" id="PF00001">
    <property type="entry name" value="7tm_1"/>
    <property type="match status" value="1"/>
</dbReference>
<feature type="transmembrane region" description="Helical" evidence="5">
    <location>
        <begin position="65"/>
        <end position="89"/>
    </location>
</feature>
<dbReference type="GO" id="GO:0016020">
    <property type="term" value="C:membrane"/>
    <property type="evidence" value="ECO:0007669"/>
    <property type="project" value="UniProtKB-SubCell"/>
</dbReference>
<dbReference type="PRINTS" id="PR00237">
    <property type="entry name" value="GPCRRHODOPSN"/>
</dbReference>
<dbReference type="InterPro" id="IPR052954">
    <property type="entry name" value="GPCR-Ligand_Int"/>
</dbReference>